<dbReference type="AlphaFoldDB" id="A0AAD4QCC4"/>
<keyword evidence="2" id="KW-1185">Reference proteome</keyword>
<protein>
    <recommendedName>
        <fullName evidence="3">F-box domain-containing protein</fullName>
    </recommendedName>
</protein>
<evidence type="ECO:0008006" key="3">
    <source>
        <dbReference type="Google" id="ProtNLM"/>
    </source>
</evidence>
<proteinExistence type="predicted"/>
<comment type="caution">
    <text evidence="1">The sequence shown here is derived from an EMBL/GenBank/DDBJ whole genome shotgun (WGS) entry which is preliminary data.</text>
</comment>
<dbReference type="Proteomes" id="UP001201163">
    <property type="component" value="Unassembled WGS sequence"/>
</dbReference>
<name>A0AAD4QCC4_9AGAM</name>
<dbReference type="InterPro" id="IPR032675">
    <property type="entry name" value="LRR_dom_sf"/>
</dbReference>
<accession>A0AAD4QCC4</accession>
<evidence type="ECO:0000313" key="1">
    <source>
        <dbReference type="EMBL" id="KAH8994609.1"/>
    </source>
</evidence>
<dbReference type="Gene3D" id="3.80.10.10">
    <property type="entry name" value="Ribonuclease Inhibitor"/>
    <property type="match status" value="1"/>
</dbReference>
<gene>
    <name evidence="1" type="ORF">EDB92DRAFT_295329</name>
</gene>
<reference evidence="1" key="1">
    <citation type="submission" date="2022-01" db="EMBL/GenBank/DDBJ databases">
        <title>Comparative genomics reveals a dynamic genome evolution in the ectomycorrhizal milk-cap (Lactarius) mushrooms.</title>
        <authorList>
            <consortium name="DOE Joint Genome Institute"/>
            <person name="Lebreton A."/>
            <person name="Tang N."/>
            <person name="Kuo A."/>
            <person name="LaButti K."/>
            <person name="Drula E."/>
            <person name="Barry K."/>
            <person name="Clum A."/>
            <person name="Lipzen A."/>
            <person name="Mousain D."/>
            <person name="Ng V."/>
            <person name="Wang R."/>
            <person name="Wang X."/>
            <person name="Dai Y."/>
            <person name="Henrissat B."/>
            <person name="Grigoriev I.V."/>
            <person name="Guerin-Laguette A."/>
            <person name="Yu F."/>
            <person name="Martin F.M."/>
        </authorList>
    </citation>
    <scope>NUCLEOTIDE SEQUENCE</scope>
    <source>
        <strain evidence="1">QP</strain>
    </source>
</reference>
<dbReference type="SUPFAM" id="SSF52047">
    <property type="entry name" value="RNI-like"/>
    <property type="match status" value="1"/>
</dbReference>
<organism evidence="1 2">
    <name type="scientific">Lactarius akahatsu</name>
    <dbReference type="NCBI Taxonomy" id="416441"/>
    <lineage>
        <taxon>Eukaryota</taxon>
        <taxon>Fungi</taxon>
        <taxon>Dikarya</taxon>
        <taxon>Basidiomycota</taxon>
        <taxon>Agaricomycotina</taxon>
        <taxon>Agaricomycetes</taxon>
        <taxon>Russulales</taxon>
        <taxon>Russulaceae</taxon>
        <taxon>Lactarius</taxon>
    </lineage>
</organism>
<dbReference type="EMBL" id="JAKELL010000014">
    <property type="protein sequence ID" value="KAH8994609.1"/>
    <property type="molecule type" value="Genomic_DNA"/>
</dbReference>
<evidence type="ECO:0000313" key="2">
    <source>
        <dbReference type="Proteomes" id="UP001201163"/>
    </source>
</evidence>
<sequence length="423" mass="47940">MLTRSSARAFLRNRVTTNNDKLPGDVLLEIFDAYRQLHEYRPDYEKHWNSRDGWFKLAHVCRNWRHIVLLSSSRLQVHLLFTPRRSPTDPVLRSLPPFPIFVDYRTGSWTKKEERLALAAIKHRSRVRGIIVQRPCFARLLKALGHPFPKLESLEIRFPYSHPESILSTTFLSGSAPSLRRLTLRGVVPECLSPLLSSATGLVELTLTLSINYGALPEASLIANLQRVSCLRRLELKVINERAAPNLNTIPDPPPPPACAGALSKLTDLILVGQGPYLQVLVGSLAAPSLQHLDVRITAPPGHISFVPHLCKFIRDAECQFIAVRLNFSSWTFGFFAETCPKSGHARPFRIIIPRPVSLEEIGIMLSGPLSTVEELVVDWQPSRFTQQIEIDHIQWRGLFNHIRWARSPPWISSPPWNKSRCL</sequence>